<dbReference type="GO" id="GO:0005829">
    <property type="term" value="C:cytosol"/>
    <property type="evidence" value="ECO:0007669"/>
    <property type="project" value="Ensembl"/>
</dbReference>
<dbReference type="GO" id="GO:0060271">
    <property type="term" value="P:cilium assembly"/>
    <property type="evidence" value="ECO:0007669"/>
    <property type="project" value="Ensembl"/>
</dbReference>
<reference evidence="6" key="2">
    <citation type="submission" date="2025-09" db="UniProtKB">
        <authorList>
            <consortium name="Ensembl"/>
        </authorList>
    </citation>
    <scope>IDENTIFICATION</scope>
</reference>
<feature type="region of interest" description="Disordered" evidence="5">
    <location>
        <begin position="245"/>
        <end position="395"/>
    </location>
</feature>
<feature type="region of interest" description="Disordered" evidence="5">
    <location>
        <begin position="145"/>
        <end position="178"/>
    </location>
</feature>
<feature type="compositionally biased region" description="Polar residues" evidence="5">
    <location>
        <begin position="439"/>
        <end position="465"/>
    </location>
</feature>
<feature type="compositionally biased region" description="Basic and acidic residues" evidence="5">
    <location>
        <begin position="466"/>
        <end position="490"/>
    </location>
</feature>
<reference evidence="6" key="1">
    <citation type="submission" date="2025-08" db="UniProtKB">
        <authorList>
            <consortium name="Ensembl"/>
        </authorList>
    </citation>
    <scope>IDENTIFICATION</scope>
</reference>
<dbReference type="GeneTree" id="ENSGT00950000183078"/>
<sequence>MAGRPIYLGDQLVLEEDYDENYIPSEKANLCLLGINFGPEQGLTFELGSFPSQNITGDIYYFNFANGQSTWDHPCDQYYRNLVIQEREKLSAREAIKKKDKKKKKEKKSKKDKETSKSPLALSSPLAPVHAPLWGLAPIRGLGDAPPSALRGLQSQGSSKEPGQLGEPTLPPQGLKTSACTKGLLGTIHEDKDTLGLLAVGEEINEEDEESDNQSVRSASERLKNLHLDLGALVGDFEYEESLRISQPADKKDVSLDSDAARPPTPGKLFSQDRDRSLHSADGNGPLGRGASSRHPQKEESEKSDLEVSASQVDPGADPGIAQPAKASKREPEEDPADAEEGSMREEAAREPKEASALEESRSDASEESEIIEHLKDSQLSDSMASDPKSFLGLDSGFRSRFMEHLLDGDMLSPVPVSLGGGLCWDLAQGLGREEQDDSQSSKADPQKKQSQGSERYSLQNPLHSQDTEEGPRHALEGKSQCKEAEEPRENSLASPTLLAPLQRLAQLRAQVRSSMEAEEERISCLGSQRDPGAQPSPSPSLPRAEQEAALQRLREEAESLQKAERASLEQKSKRALEQLREELEASEKSAQATLKAEKEAALQRLKEQLEGQRKDAMGELEREHSAELERLCASLEVRHQEMVSSLQKKIEEAQQKKEAQLQESFAREEQKAYQKVHQVTEYEQELSSLMREKRQEVEREHERKMDKMKEEHRQVMAEARERYEAEERKQRVDLVGHLTGELERLRRAHERELETVRQEHDQQLEELRRRHREQERRLKDLEVEFATRTKNVKTRLAQLNVQEENMRKEKQQLLDMQRQAALKKEEATAAHQQLEETKKEYSLLVESKQQLRRTIEELRVQKVELASEVDVLHMQSQRLQKHVSSLEARAQRKQDILKELAIEESNASPLSEPALQIEDLRKSLGTNQTQELSSSLSQSKEETNLSMDSIRHFLSAEGVAARSTKEFLVRQTHTIRKREMALKAAQQCWRHKLAHAQEVDKDLLNTKDMETVHKNMEKESRHLDEMKSAMRKGHDLLRKKEEKLNQLESSLQEEVDEDSLRASSPKKVTFDLSDTEDMSSASSQSCPLPHFTPTPSFAYPNKIHFLSSSLQRISTELNNVLSVLGSLNTQPPPPLFTSSLRTSKSAPAPAYASMTGLSSLSSAAPTSTQWAWDPGLSPKLASSSQTVDDFLLEKWRKYFPSGIPLLSSCPPPLENRLGYMSVSEQLHVLQRPHSQVPKVGVTSIQSMIESNRKWLENFKNDPKVQLFSVPKPTAASDLLQLGLDENNRLKVYQY</sequence>
<keyword evidence="2" id="KW-0963">Cytoplasm</keyword>
<feature type="region of interest" description="Disordered" evidence="5">
    <location>
        <begin position="430"/>
        <end position="600"/>
    </location>
</feature>
<dbReference type="GO" id="GO:0005813">
    <property type="term" value="C:centrosome"/>
    <property type="evidence" value="ECO:0007669"/>
    <property type="project" value="Ensembl"/>
</dbReference>
<dbReference type="CDD" id="cd06503">
    <property type="entry name" value="ATP-synt_Fo_b"/>
    <property type="match status" value="1"/>
</dbReference>
<dbReference type="Ensembl" id="ENSJJAT00000017621.1">
    <property type="protein sequence ID" value="ENSJJAP00000011150.1"/>
    <property type="gene ID" value="ENSJJAG00000014535.1"/>
</dbReference>
<keyword evidence="4" id="KW-0175">Coiled coil</keyword>
<name>A0A8C5KMD5_JACJA</name>
<dbReference type="Gene3D" id="3.30.1470.10">
    <property type="entry name" value="Photosystem I PsaD, reaction center subunit II"/>
    <property type="match status" value="1"/>
</dbReference>
<feature type="region of interest" description="Disordered" evidence="5">
    <location>
        <begin position="93"/>
        <end position="123"/>
    </location>
</feature>
<feature type="region of interest" description="Disordered" evidence="5">
    <location>
        <begin position="1048"/>
        <end position="1088"/>
    </location>
</feature>
<protein>
    <recommendedName>
        <fullName evidence="8">Centrosomal protein of 164 kDa</fullName>
    </recommendedName>
</protein>
<dbReference type="GO" id="GO:0005814">
    <property type="term" value="C:centriole"/>
    <property type="evidence" value="ECO:0007669"/>
    <property type="project" value="Ensembl"/>
</dbReference>
<dbReference type="Proteomes" id="UP000694385">
    <property type="component" value="Unassembled WGS sequence"/>
</dbReference>
<dbReference type="GO" id="GO:0005654">
    <property type="term" value="C:nucleoplasm"/>
    <property type="evidence" value="ECO:0007669"/>
    <property type="project" value="Ensembl"/>
</dbReference>
<evidence type="ECO:0000256" key="1">
    <source>
        <dbReference type="ARBA" id="ARBA00004496"/>
    </source>
</evidence>
<organism evidence="6 7">
    <name type="scientific">Jaculus jaculus</name>
    <name type="common">Lesser Egyptian jerboa</name>
    <dbReference type="NCBI Taxonomy" id="51337"/>
    <lineage>
        <taxon>Eukaryota</taxon>
        <taxon>Metazoa</taxon>
        <taxon>Chordata</taxon>
        <taxon>Craniata</taxon>
        <taxon>Vertebrata</taxon>
        <taxon>Euteleostomi</taxon>
        <taxon>Mammalia</taxon>
        <taxon>Eutheria</taxon>
        <taxon>Euarchontoglires</taxon>
        <taxon>Glires</taxon>
        <taxon>Rodentia</taxon>
        <taxon>Myomorpha</taxon>
        <taxon>Dipodoidea</taxon>
        <taxon>Dipodidae</taxon>
        <taxon>Dipodinae</taxon>
        <taxon>Jaculus</taxon>
    </lineage>
</organism>
<feature type="compositionally biased region" description="Basic and acidic residues" evidence="5">
    <location>
        <begin position="342"/>
        <end position="379"/>
    </location>
</feature>
<keyword evidence="3" id="KW-0597">Phosphoprotein</keyword>
<feature type="compositionally biased region" description="Basic and acidic residues" evidence="5">
    <location>
        <begin position="296"/>
        <end position="306"/>
    </location>
</feature>
<feature type="compositionally biased region" description="Acidic residues" evidence="5">
    <location>
        <begin position="203"/>
        <end position="212"/>
    </location>
</feature>
<accession>A0A8C5KMD5</accession>
<evidence type="ECO:0000256" key="3">
    <source>
        <dbReference type="ARBA" id="ARBA00022553"/>
    </source>
</evidence>
<dbReference type="PANTHER" id="PTHR18902:SF27">
    <property type="entry name" value="CENTROSOMAL PROTEIN OF 164 KDA"/>
    <property type="match status" value="1"/>
</dbReference>
<feature type="compositionally biased region" description="Basic residues" evidence="5">
    <location>
        <begin position="98"/>
        <end position="108"/>
    </location>
</feature>
<evidence type="ECO:0000313" key="6">
    <source>
        <dbReference type="Ensembl" id="ENSJJAP00000011150.1"/>
    </source>
</evidence>
<feature type="compositionally biased region" description="Low complexity" evidence="5">
    <location>
        <begin position="498"/>
        <end position="513"/>
    </location>
</feature>
<evidence type="ECO:0000256" key="4">
    <source>
        <dbReference type="ARBA" id="ARBA00023054"/>
    </source>
</evidence>
<dbReference type="InterPro" id="IPR051841">
    <property type="entry name" value="MT-Golgi_org_protein"/>
</dbReference>
<keyword evidence="7" id="KW-1185">Reference proteome</keyword>
<dbReference type="GO" id="GO:0097539">
    <property type="term" value="C:ciliary transition fiber"/>
    <property type="evidence" value="ECO:0007669"/>
    <property type="project" value="Ensembl"/>
</dbReference>
<dbReference type="OMA" id="EEHWQAM"/>
<dbReference type="InterPro" id="IPR001202">
    <property type="entry name" value="WW_dom"/>
</dbReference>
<dbReference type="PANTHER" id="PTHR18902">
    <property type="entry name" value="NUCLEAR MITOTIC APPARATUS PROTEIN 1-RELATED"/>
    <property type="match status" value="1"/>
</dbReference>
<evidence type="ECO:0000256" key="2">
    <source>
        <dbReference type="ARBA" id="ARBA00022490"/>
    </source>
</evidence>
<evidence type="ECO:0008006" key="8">
    <source>
        <dbReference type="Google" id="ProtNLM"/>
    </source>
</evidence>
<evidence type="ECO:0000313" key="7">
    <source>
        <dbReference type="Proteomes" id="UP000694385"/>
    </source>
</evidence>
<gene>
    <name evidence="6" type="primary">Cep164</name>
</gene>
<evidence type="ECO:0000256" key="5">
    <source>
        <dbReference type="SAM" id="MobiDB-lite"/>
    </source>
</evidence>
<dbReference type="CDD" id="cd00201">
    <property type="entry name" value="WW"/>
    <property type="match status" value="1"/>
</dbReference>
<proteinExistence type="predicted"/>
<comment type="subcellular location">
    <subcellularLocation>
        <location evidence="1">Cytoplasm</location>
    </subcellularLocation>
</comment>
<feature type="compositionally biased region" description="Basic and acidic residues" evidence="5">
    <location>
        <begin position="553"/>
        <end position="588"/>
    </location>
</feature>
<feature type="region of interest" description="Disordered" evidence="5">
    <location>
        <begin position="199"/>
        <end position="219"/>
    </location>
</feature>